<name>G7GJ34_9ACTN</name>
<proteinExistence type="predicted"/>
<feature type="chain" id="PRO_5003495124" description="Phytase-like domain-containing protein" evidence="1">
    <location>
        <begin position="37"/>
        <end position="286"/>
    </location>
</feature>
<dbReference type="AlphaFoldDB" id="G7GJ34"/>
<evidence type="ECO:0000256" key="1">
    <source>
        <dbReference type="SAM" id="SignalP"/>
    </source>
</evidence>
<dbReference type="EMBL" id="BAED01000003">
    <property type="protein sequence ID" value="GAB03609.1"/>
    <property type="molecule type" value="Genomic_DNA"/>
</dbReference>
<gene>
    <name evidence="2" type="ORF">GOAMR_03_01190</name>
</gene>
<dbReference type="InterPro" id="IPR006311">
    <property type="entry name" value="TAT_signal"/>
</dbReference>
<feature type="signal peptide" evidence="1">
    <location>
        <begin position="1"/>
        <end position="36"/>
    </location>
</feature>
<organism evidence="2 3">
    <name type="scientific">Gordonia amarae NBRC 15530</name>
    <dbReference type="NCBI Taxonomy" id="1075090"/>
    <lineage>
        <taxon>Bacteria</taxon>
        <taxon>Bacillati</taxon>
        <taxon>Actinomycetota</taxon>
        <taxon>Actinomycetes</taxon>
        <taxon>Mycobacteriales</taxon>
        <taxon>Gordoniaceae</taxon>
        <taxon>Gordonia</taxon>
    </lineage>
</organism>
<comment type="caution">
    <text evidence="2">The sequence shown here is derived from an EMBL/GenBank/DDBJ whole genome shotgun (WGS) entry which is preliminary data.</text>
</comment>
<dbReference type="PROSITE" id="PS51318">
    <property type="entry name" value="TAT"/>
    <property type="match status" value="1"/>
</dbReference>
<evidence type="ECO:0008006" key="4">
    <source>
        <dbReference type="Google" id="ProtNLM"/>
    </source>
</evidence>
<dbReference type="eggNOG" id="ENOG5033Q9H">
    <property type="taxonomic scope" value="Bacteria"/>
</dbReference>
<protein>
    <recommendedName>
        <fullName evidence="4">Phytase-like domain-containing protein</fullName>
    </recommendedName>
</protein>
<sequence length="286" mass="30692">MGMALRRRSTIRAGFTGLVTAALAAVALSAAPAAHAAPGWRLAGASNHPSVDANQGLATTSSGRLTVRGYTSIRPDLALAGWSHIGDHDIHGGRTYDAYENLTSGKKLYVVTDAAGRARSYFHRVRPGEKANNSFATVSPSGKYLVSGEFEQQRRLLVFANPVGQPDGSTIRYIGEIRFDRTVGDIQSCDFVTERKLLCIDDDRAVKTLHAVNLTTPLGGAVTPARLSPELTLPLRGRSACAGDWESEGVDYDTTRNVLRVAAIEPLPCGLNTVVFRFVRTAPSTR</sequence>
<keyword evidence="3" id="KW-1185">Reference proteome</keyword>
<evidence type="ECO:0000313" key="3">
    <source>
        <dbReference type="Proteomes" id="UP000006023"/>
    </source>
</evidence>
<dbReference type="Proteomes" id="UP000006023">
    <property type="component" value="Unassembled WGS sequence"/>
</dbReference>
<evidence type="ECO:0000313" key="2">
    <source>
        <dbReference type="EMBL" id="GAB03609.1"/>
    </source>
</evidence>
<accession>G7GJ34</accession>
<reference evidence="2 3" key="1">
    <citation type="submission" date="2011-11" db="EMBL/GenBank/DDBJ databases">
        <title>Whole genome shotgun sequence of Gordonia amarae NBRC 15530.</title>
        <authorList>
            <person name="Takarada H."/>
            <person name="Hosoyama A."/>
            <person name="Tsuchikane K."/>
            <person name="Katsumata H."/>
            <person name="Yamazaki S."/>
            <person name="Fujita N."/>
        </authorList>
    </citation>
    <scope>NUCLEOTIDE SEQUENCE [LARGE SCALE GENOMIC DNA]</scope>
    <source>
        <strain evidence="2 3">NBRC 15530</strain>
    </source>
</reference>
<keyword evidence="1" id="KW-0732">Signal</keyword>